<dbReference type="AlphaFoldDB" id="A0A328AJY2"/>
<organism evidence="6 7">
    <name type="scientific">Phenylobacterium soli</name>
    <dbReference type="NCBI Taxonomy" id="2170551"/>
    <lineage>
        <taxon>Bacteria</taxon>
        <taxon>Pseudomonadati</taxon>
        <taxon>Pseudomonadota</taxon>
        <taxon>Alphaproteobacteria</taxon>
        <taxon>Caulobacterales</taxon>
        <taxon>Caulobacteraceae</taxon>
        <taxon>Phenylobacterium</taxon>
    </lineage>
</organism>
<comment type="caution">
    <text evidence="6">The sequence shown here is derived from an EMBL/GenBank/DDBJ whole genome shotgun (WGS) entry which is preliminary data.</text>
</comment>
<dbReference type="PANTHER" id="PTHR11712">
    <property type="entry name" value="POLYKETIDE SYNTHASE-RELATED"/>
    <property type="match status" value="1"/>
</dbReference>
<comment type="similarity">
    <text evidence="2 4">Belongs to the thiolase-like superfamily. Beta-ketoacyl-ACP synthases family.</text>
</comment>
<evidence type="ECO:0000313" key="6">
    <source>
        <dbReference type="EMBL" id="RAK54781.1"/>
    </source>
</evidence>
<gene>
    <name evidence="6" type="ORF">DJ017_09710</name>
</gene>
<evidence type="ECO:0000259" key="5">
    <source>
        <dbReference type="PROSITE" id="PS52004"/>
    </source>
</evidence>
<dbReference type="InterPro" id="IPR000794">
    <property type="entry name" value="Beta-ketoacyl_synthase"/>
</dbReference>
<protein>
    <recommendedName>
        <fullName evidence="5">Ketosynthase family 3 (KS3) domain-containing protein</fullName>
    </recommendedName>
</protein>
<dbReference type="PANTHER" id="PTHR11712:SF336">
    <property type="entry name" value="3-OXOACYL-[ACYL-CARRIER-PROTEIN] SYNTHASE, MITOCHONDRIAL"/>
    <property type="match status" value="1"/>
</dbReference>
<dbReference type="SUPFAM" id="SSF53901">
    <property type="entry name" value="Thiolase-like"/>
    <property type="match status" value="2"/>
</dbReference>
<evidence type="ECO:0000313" key="7">
    <source>
        <dbReference type="Proteomes" id="UP000249254"/>
    </source>
</evidence>
<dbReference type="Proteomes" id="UP000249254">
    <property type="component" value="Unassembled WGS sequence"/>
</dbReference>
<dbReference type="EMBL" id="QFYQ01000001">
    <property type="protein sequence ID" value="RAK54781.1"/>
    <property type="molecule type" value="Genomic_DNA"/>
</dbReference>
<feature type="domain" description="Ketosynthase family 3 (KS3)" evidence="5">
    <location>
        <begin position="2"/>
        <end position="408"/>
    </location>
</feature>
<dbReference type="InterPro" id="IPR018201">
    <property type="entry name" value="Ketoacyl_synth_AS"/>
</dbReference>
<sequence length="408" mass="41330">MTRRIAITGLGAVSALGVGAHGNWEAAREGRSGIAPTLFDGGQYGPDPVTLPAALTADGFSAGFEARHGRKVSATLDRFAHLALCAAGEALDQAGLVDHPALAQRTAIVLGHGQGGQETLEKSYERYFGLKTQRMHPATVPKIMVSGAVSAVAMQFGVHGPVFAVSSACASSAHALVQGAGLIQTGLADVAIVGGSEAIATPGCMSGWMAIQALAGETCRPFSKDRDGMVMADGGAVLILEDYAHAEARGAEILGEFLGAGMTSDAFHITQPSLEGTSGAMRQAVANGGLANAEEVLISAHGTGTPLNDKNEAASILAVFGEDAGRHPVIATKSAHGHLIGGSAALQAVIALQALKAGFAPPIQNFSEADPECAVALVTGQARPITARHALVNAFAFGGLNVCMAFAA</sequence>
<dbReference type="PROSITE" id="PS00606">
    <property type="entry name" value="KS3_1"/>
    <property type="match status" value="1"/>
</dbReference>
<accession>A0A328AJY2</accession>
<name>A0A328AJY2_9CAUL</name>
<evidence type="ECO:0000256" key="4">
    <source>
        <dbReference type="RuleBase" id="RU003694"/>
    </source>
</evidence>
<proteinExistence type="inferred from homology"/>
<dbReference type="CDD" id="cd00834">
    <property type="entry name" value="KAS_I_II"/>
    <property type="match status" value="1"/>
</dbReference>
<dbReference type="GO" id="GO:0006633">
    <property type="term" value="P:fatty acid biosynthetic process"/>
    <property type="evidence" value="ECO:0007669"/>
    <property type="project" value="InterPro"/>
</dbReference>
<dbReference type="Gene3D" id="3.40.47.10">
    <property type="match status" value="1"/>
</dbReference>
<dbReference type="InterPro" id="IPR020841">
    <property type="entry name" value="PKS_Beta-ketoAc_synthase_dom"/>
</dbReference>
<dbReference type="RefSeq" id="WP_111528531.1">
    <property type="nucleotide sequence ID" value="NZ_JBHRSG010000004.1"/>
</dbReference>
<comment type="pathway">
    <text evidence="1">Lipid metabolism; fatty acid biosynthesis.</text>
</comment>
<dbReference type="InterPro" id="IPR016039">
    <property type="entry name" value="Thiolase-like"/>
</dbReference>
<dbReference type="SMART" id="SM00825">
    <property type="entry name" value="PKS_KS"/>
    <property type="match status" value="1"/>
</dbReference>
<dbReference type="OrthoDB" id="9808669at2"/>
<dbReference type="InterPro" id="IPR014031">
    <property type="entry name" value="Ketoacyl_synth_C"/>
</dbReference>
<keyword evidence="7" id="KW-1185">Reference proteome</keyword>
<dbReference type="GO" id="GO:0004315">
    <property type="term" value="F:3-oxoacyl-[acyl-carrier-protein] synthase activity"/>
    <property type="evidence" value="ECO:0007669"/>
    <property type="project" value="InterPro"/>
</dbReference>
<dbReference type="Pfam" id="PF00109">
    <property type="entry name" value="ketoacyl-synt"/>
    <property type="match status" value="1"/>
</dbReference>
<evidence type="ECO:0000256" key="3">
    <source>
        <dbReference type="ARBA" id="ARBA00022679"/>
    </source>
</evidence>
<evidence type="ECO:0000256" key="1">
    <source>
        <dbReference type="ARBA" id="ARBA00005194"/>
    </source>
</evidence>
<dbReference type="Pfam" id="PF02801">
    <property type="entry name" value="Ketoacyl-synt_C"/>
    <property type="match status" value="1"/>
</dbReference>
<dbReference type="InterPro" id="IPR014030">
    <property type="entry name" value="Ketoacyl_synth_N"/>
</dbReference>
<dbReference type="GO" id="GO:0005829">
    <property type="term" value="C:cytosol"/>
    <property type="evidence" value="ECO:0007669"/>
    <property type="project" value="TreeGrafter"/>
</dbReference>
<keyword evidence="3 4" id="KW-0808">Transferase</keyword>
<dbReference type="PROSITE" id="PS52004">
    <property type="entry name" value="KS3_2"/>
    <property type="match status" value="1"/>
</dbReference>
<reference evidence="7" key="1">
    <citation type="submission" date="2018-05" db="EMBL/GenBank/DDBJ databases">
        <authorList>
            <person name="Li X."/>
        </authorList>
    </citation>
    <scope>NUCLEOTIDE SEQUENCE [LARGE SCALE GENOMIC DNA]</scope>
    <source>
        <strain evidence="7">LX32</strain>
    </source>
</reference>
<evidence type="ECO:0000256" key="2">
    <source>
        <dbReference type="ARBA" id="ARBA00008467"/>
    </source>
</evidence>